<dbReference type="PANTHER" id="PTHR13124:SF12">
    <property type="entry name" value="LARGE RIBOSOMAL SUBUNIT PROTEIN ML46"/>
    <property type="match status" value="1"/>
</dbReference>
<keyword evidence="3" id="KW-1185">Reference proteome</keyword>
<dbReference type="PANTHER" id="PTHR13124">
    <property type="entry name" value="39S RIBOSOMAL PROTEIN L46, MITOCHONDRIAL PRECURSOR-RELATED"/>
    <property type="match status" value="1"/>
</dbReference>
<dbReference type="GO" id="GO:0005762">
    <property type="term" value="C:mitochondrial large ribosomal subunit"/>
    <property type="evidence" value="ECO:0007669"/>
    <property type="project" value="TreeGrafter"/>
</dbReference>
<dbReference type="Gene3D" id="3.90.79.10">
    <property type="entry name" value="Nucleoside Triphosphate Pyrophosphohydrolase"/>
    <property type="match status" value="1"/>
</dbReference>
<name>A0AAD3DFD1_9CHLO</name>
<protein>
    <recommendedName>
        <fullName evidence="4">Ribosomal protein L46 N-terminal domain-containing protein</fullName>
    </recommendedName>
</protein>
<reference evidence="2 3" key="1">
    <citation type="journal article" date="2021" name="Sci. Rep.">
        <title>Genome sequencing of the multicellular alga Astrephomene provides insights into convergent evolution of germ-soma differentiation.</title>
        <authorList>
            <person name="Yamashita S."/>
            <person name="Yamamoto K."/>
            <person name="Matsuzaki R."/>
            <person name="Suzuki S."/>
            <person name="Yamaguchi H."/>
            <person name="Hirooka S."/>
            <person name="Minakuchi Y."/>
            <person name="Miyagishima S."/>
            <person name="Kawachi M."/>
            <person name="Toyoda A."/>
            <person name="Nozaki H."/>
        </authorList>
    </citation>
    <scope>NUCLEOTIDE SEQUENCE [LARGE SCALE GENOMIC DNA]</scope>
    <source>
        <strain evidence="2 3">NIES-4017</strain>
    </source>
</reference>
<accession>A0AAD3DFD1</accession>
<feature type="region of interest" description="Disordered" evidence="1">
    <location>
        <begin position="90"/>
        <end position="109"/>
    </location>
</feature>
<evidence type="ECO:0008006" key="4">
    <source>
        <dbReference type="Google" id="ProtNLM"/>
    </source>
</evidence>
<gene>
    <name evidence="2" type="ORF">Agub_g1416</name>
</gene>
<dbReference type="AlphaFoldDB" id="A0AAD3DFD1"/>
<dbReference type="GO" id="GO:0003735">
    <property type="term" value="F:structural constituent of ribosome"/>
    <property type="evidence" value="ECO:0007669"/>
    <property type="project" value="InterPro"/>
</dbReference>
<dbReference type="Proteomes" id="UP001054857">
    <property type="component" value="Unassembled WGS sequence"/>
</dbReference>
<comment type="caution">
    <text evidence="2">The sequence shown here is derived from an EMBL/GenBank/DDBJ whole genome shotgun (WGS) entry which is preliminary data.</text>
</comment>
<dbReference type="EMBL" id="BMAR01000001">
    <property type="protein sequence ID" value="GFR40799.1"/>
    <property type="molecule type" value="Genomic_DNA"/>
</dbReference>
<evidence type="ECO:0000256" key="1">
    <source>
        <dbReference type="SAM" id="MobiDB-lite"/>
    </source>
</evidence>
<sequence length="265" mass="28022">MPGSLLIKRLGCGISELASRRWLATSRAYAAAATTSGDEPSVSGGDGQPIFAACVLQRMPLVRSQAPTSHAEHLVLSRQRALETGEIKDYPQVAASSRDEGASKSQQQDLRTFNPVPSVTAADASGDVRSMRRALSESLYLVVRSGASGKAAAGSSSGGGGEWSFPAAANTAQESISDTAQRALLSTIGRSHPVFFVGNAPMAHLRALPQGTTFFMLAQAVDDPWDIKLAEGASAREYAWVTKRELLSGGYLADARLRELLSKML</sequence>
<proteinExistence type="predicted"/>
<evidence type="ECO:0000313" key="2">
    <source>
        <dbReference type="EMBL" id="GFR40799.1"/>
    </source>
</evidence>
<organism evidence="2 3">
    <name type="scientific">Astrephomene gubernaculifera</name>
    <dbReference type="NCBI Taxonomy" id="47775"/>
    <lineage>
        <taxon>Eukaryota</taxon>
        <taxon>Viridiplantae</taxon>
        <taxon>Chlorophyta</taxon>
        <taxon>core chlorophytes</taxon>
        <taxon>Chlorophyceae</taxon>
        <taxon>CS clade</taxon>
        <taxon>Chlamydomonadales</taxon>
        <taxon>Astrephomenaceae</taxon>
        <taxon>Astrephomene</taxon>
    </lineage>
</organism>
<dbReference type="InterPro" id="IPR040008">
    <property type="entry name" value="Ribosomal_mL46"/>
</dbReference>
<evidence type="ECO:0000313" key="3">
    <source>
        <dbReference type="Proteomes" id="UP001054857"/>
    </source>
</evidence>